<proteinExistence type="predicted"/>
<feature type="compositionally biased region" description="Basic and acidic residues" evidence="6">
    <location>
        <begin position="427"/>
        <end position="441"/>
    </location>
</feature>
<reference evidence="7" key="1">
    <citation type="submission" date="2023-08" db="EMBL/GenBank/DDBJ databases">
        <authorList>
            <person name="Chen Y."/>
            <person name="Shah S."/>
            <person name="Dougan E. K."/>
            <person name="Thang M."/>
            <person name="Chan C."/>
        </authorList>
    </citation>
    <scope>NUCLEOTIDE SEQUENCE</scope>
</reference>
<dbReference type="GO" id="GO:0036064">
    <property type="term" value="C:ciliary basal body"/>
    <property type="evidence" value="ECO:0007669"/>
    <property type="project" value="TreeGrafter"/>
</dbReference>
<dbReference type="InterPro" id="IPR004344">
    <property type="entry name" value="TTL/TTLL_fam"/>
</dbReference>
<evidence type="ECO:0000256" key="2">
    <source>
        <dbReference type="ARBA" id="ARBA00022741"/>
    </source>
</evidence>
<feature type="region of interest" description="Disordered" evidence="6">
    <location>
        <begin position="621"/>
        <end position="732"/>
    </location>
</feature>
<evidence type="ECO:0000313" key="7">
    <source>
        <dbReference type="EMBL" id="CAJ1381013.1"/>
    </source>
</evidence>
<dbReference type="Pfam" id="PF03133">
    <property type="entry name" value="TTL"/>
    <property type="match status" value="1"/>
</dbReference>
<accession>A0AA36I4P9</accession>
<dbReference type="PANTHER" id="PTHR12241:SF145">
    <property type="entry name" value="TUBULIN POLYGLUTAMYLASE TTLL5"/>
    <property type="match status" value="1"/>
</dbReference>
<evidence type="ECO:0000256" key="6">
    <source>
        <dbReference type="SAM" id="MobiDB-lite"/>
    </source>
</evidence>
<dbReference type="Gene3D" id="3.30.470.20">
    <property type="entry name" value="ATP-grasp fold, B domain"/>
    <property type="match status" value="1"/>
</dbReference>
<evidence type="ECO:0000256" key="5">
    <source>
        <dbReference type="ARBA" id="ARBA00049274"/>
    </source>
</evidence>
<dbReference type="PANTHER" id="PTHR12241">
    <property type="entry name" value="TUBULIN POLYGLUTAMYLASE"/>
    <property type="match status" value="1"/>
</dbReference>
<dbReference type="GO" id="GO:0015631">
    <property type="term" value="F:tubulin binding"/>
    <property type="evidence" value="ECO:0007669"/>
    <property type="project" value="TreeGrafter"/>
</dbReference>
<dbReference type="SUPFAM" id="SSF56059">
    <property type="entry name" value="Glutathione synthetase ATP-binding domain-like"/>
    <property type="match status" value="1"/>
</dbReference>
<dbReference type="GO" id="GO:0005524">
    <property type="term" value="F:ATP binding"/>
    <property type="evidence" value="ECO:0007669"/>
    <property type="project" value="UniProtKB-KW"/>
</dbReference>
<dbReference type="Proteomes" id="UP001178507">
    <property type="component" value="Unassembled WGS sequence"/>
</dbReference>
<feature type="compositionally biased region" description="Low complexity" evidence="6">
    <location>
        <begin position="416"/>
        <end position="426"/>
    </location>
</feature>
<name>A0AA36I4P9_9DINO</name>
<feature type="compositionally biased region" description="Low complexity" evidence="6">
    <location>
        <begin position="708"/>
        <end position="732"/>
    </location>
</feature>
<evidence type="ECO:0000256" key="4">
    <source>
        <dbReference type="ARBA" id="ARBA00041448"/>
    </source>
</evidence>
<feature type="compositionally biased region" description="Basic and acidic residues" evidence="6">
    <location>
        <begin position="549"/>
        <end position="563"/>
    </location>
</feature>
<comment type="catalytic activity">
    <reaction evidence="5">
        <text>L-glutamyl-[protein] + L-glutamate + ATP = gamma-L-glutamyl-L-glutamyl-[protein] + ADP + phosphate + H(+)</text>
        <dbReference type="Rhea" id="RHEA:60144"/>
        <dbReference type="Rhea" id="RHEA-COMP:10208"/>
        <dbReference type="Rhea" id="RHEA-COMP:15517"/>
        <dbReference type="ChEBI" id="CHEBI:15378"/>
        <dbReference type="ChEBI" id="CHEBI:29973"/>
        <dbReference type="ChEBI" id="CHEBI:29985"/>
        <dbReference type="ChEBI" id="CHEBI:30616"/>
        <dbReference type="ChEBI" id="CHEBI:43474"/>
        <dbReference type="ChEBI" id="CHEBI:143622"/>
        <dbReference type="ChEBI" id="CHEBI:456216"/>
    </reaction>
    <physiologicalReaction direction="left-to-right" evidence="5">
        <dbReference type="Rhea" id="RHEA:60145"/>
    </physiologicalReaction>
</comment>
<feature type="non-terminal residue" evidence="7">
    <location>
        <position position="750"/>
    </location>
</feature>
<keyword evidence="2" id="KW-0547">Nucleotide-binding</keyword>
<feature type="region of interest" description="Disordered" evidence="6">
    <location>
        <begin position="386"/>
        <end position="571"/>
    </location>
</feature>
<dbReference type="GO" id="GO:0070740">
    <property type="term" value="F:tubulin-glutamic acid ligase activity"/>
    <property type="evidence" value="ECO:0007669"/>
    <property type="project" value="TreeGrafter"/>
</dbReference>
<feature type="compositionally biased region" description="Basic residues" evidence="6">
    <location>
        <begin position="453"/>
        <end position="462"/>
    </location>
</feature>
<organism evidence="7 8">
    <name type="scientific">Effrenium voratum</name>
    <dbReference type="NCBI Taxonomy" id="2562239"/>
    <lineage>
        <taxon>Eukaryota</taxon>
        <taxon>Sar</taxon>
        <taxon>Alveolata</taxon>
        <taxon>Dinophyceae</taxon>
        <taxon>Suessiales</taxon>
        <taxon>Symbiodiniaceae</taxon>
        <taxon>Effrenium</taxon>
    </lineage>
</organism>
<feature type="compositionally biased region" description="Basic and acidic residues" evidence="6">
    <location>
        <begin position="503"/>
        <end position="516"/>
    </location>
</feature>
<protein>
    <recommendedName>
        <fullName evidence="4">Tubulin--tyrosine ligase-like protein 5</fullName>
    </recommendedName>
</protein>
<dbReference type="GO" id="GO:0000226">
    <property type="term" value="P:microtubule cytoskeleton organization"/>
    <property type="evidence" value="ECO:0007669"/>
    <property type="project" value="TreeGrafter"/>
</dbReference>
<sequence length="750" mass="81063">VTSEDWEVLRRCSAASPVHAPAEEVALCRELWDRAERDFPELQAELLGANLWLLKPSSGQFGRGILVLSRLPAGEAGCRRLLQWAAACGRGGLKCDRDVKEGCVLQKLIEFPHLLDRHVLEQAEAMSPSPVPKSVTPKSGFKYNLRMLALATLRLPWRCWLYSEGFVSLALKPFTHSAEAQSQITNLRQGEGSDCQRRWPIRALDAALATSGLSFEDHVRPQIRQVIRELFKALAAAPCSLLPLEDTAKEGEGRSAAGRKLRRLGLDFLVDRNAKVWLLEVNFLKNGYALGHAQSGSAGDAKRGFVAEFLAEEEVLRRQVAAGEGEVVAASFEEVTPACTEVTGEAKESGGRCFGGGLARGEDADAGALAGTSILLGGTRGRLSLLLGQEADGEPKRKKRRRKEKGQEESVPGVTPKAAPLAPPAAEAEHDHAGTSPKEQEQVLLAPGQAATKPKRKARKPKPQGEAEAEGKEPSEKAEAEAPKEAPEAEKEGRPKRRKKREKNREAEQEDARQDDQAVLLAAVEELAPEKSQEAGAEAKARRRRRKVPKEPKAEVEAPKVEEPPIEDSPEVNAKYGDLIRAVYQRNNPAKLGEVESLLQKYKGMEMELYQRVCEKYAEMPKEVDERGDQDAAPERSVPPEDSRAPAFAKKASAPPPKVPSRVQTGEAYPFEEDEVSVNSESSSSDSEDRPGSEGRGSSARHPPPPSRAAGAAAAGACAAGAAGSAGAAGAARAARSLRAEFSQLGFRFL</sequence>
<gene>
    <name evidence="7" type="ORF">EVOR1521_LOCUS8819</name>
</gene>
<keyword evidence="8" id="KW-1185">Reference proteome</keyword>
<feature type="compositionally biased region" description="Basic and acidic residues" evidence="6">
    <location>
        <begin position="528"/>
        <end position="540"/>
    </location>
</feature>
<evidence type="ECO:0000256" key="1">
    <source>
        <dbReference type="ARBA" id="ARBA00022598"/>
    </source>
</evidence>
<comment type="caution">
    <text evidence="7">The sequence shown here is derived from an EMBL/GenBank/DDBJ whole genome shotgun (WGS) entry which is preliminary data.</text>
</comment>
<keyword evidence="1" id="KW-0436">Ligase</keyword>
<dbReference type="AlphaFoldDB" id="A0AA36I4P9"/>
<evidence type="ECO:0000256" key="3">
    <source>
        <dbReference type="ARBA" id="ARBA00022840"/>
    </source>
</evidence>
<feature type="compositionally biased region" description="Basic and acidic residues" evidence="6">
    <location>
        <begin position="463"/>
        <end position="493"/>
    </location>
</feature>
<feature type="compositionally biased region" description="Basic and acidic residues" evidence="6">
    <location>
        <begin position="621"/>
        <end position="644"/>
    </location>
</feature>
<evidence type="ECO:0000313" key="8">
    <source>
        <dbReference type="Proteomes" id="UP001178507"/>
    </source>
</evidence>
<dbReference type="EMBL" id="CAUJNA010000771">
    <property type="protein sequence ID" value="CAJ1381013.1"/>
    <property type="molecule type" value="Genomic_DNA"/>
</dbReference>
<keyword evidence="3" id="KW-0067">ATP-binding</keyword>